<dbReference type="RefSeq" id="WP_229738854.1">
    <property type="nucleotide sequence ID" value="NZ_BMER01000005.1"/>
</dbReference>
<name>A0A917I0P8_9SPHI</name>
<keyword evidence="4" id="KW-1185">Reference proteome</keyword>
<reference evidence="3" key="1">
    <citation type="journal article" date="2014" name="Int. J. Syst. Evol. Microbiol.">
        <title>Complete genome sequence of Corynebacterium casei LMG S-19264T (=DSM 44701T), isolated from a smear-ripened cheese.</title>
        <authorList>
            <consortium name="US DOE Joint Genome Institute (JGI-PGF)"/>
            <person name="Walter F."/>
            <person name="Albersmeier A."/>
            <person name="Kalinowski J."/>
            <person name="Ruckert C."/>
        </authorList>
    </citation>
    <scope>NUCLEOTIDE SEQUENCE</scope>
    <source>
        <strain evidence="3">CGMCC 1.12195</strain>
    </source>
</reference>
<evidence type="ECO:0000313" key="3">
    <source>
        <dbReference type="EMBL" id="GGG98575.1"/>
    </source>
</evidence>
<sequence length="371" mass="40652">MALGMNRQKNWFSAGITLLLIAACSYQNEKGQSNNAFDVDSAATCVAHGIPSRAAAIAESKNTHTFLGADDAPMVYIKGGTFRMGAEGLPDASPIHDVTIDGFWMDEHEVTNTQFSRFVAATGYQTVAERPLDPKDFPDVPLDALQPGSAVFTPPNQAVGLSNHLQWWRYVVGASWRSPEGAGSSIVGRENEPVVHIAYEDALAFAKWAGKRLPTEAEWEYAARSGQSDTKYYWGNELKPSGRWAANVYQGNFPVKDAGEDGYKGAAPVKSFAPNAFGLYDMDGNVWEWCSDYYRPDYYKDSATKNPTGPSDSYDPMEPNVVKRVQRGGSFLCNEQYCERYIAGSRGKGEVSSGSNNLGFRCVSDEPPPKK</sequence>
<reference evidence="3" key="2">
    <citation type="submission" date="2020-09" db="EMBL/GenBank/DDBJ databases">
        <authorList>
            <person name="Sun Q."/>
            <person name="Zhou Y."/>
        </authorList>
    </citation>
    <scope>NUCLEOTIDE SEQUENCE</scope>
    <source>
        <strain evidence="3">CGMCC 1.12195</strain>
    </source>
</reference>
<gene>
    <name evidence="3" type="ORF">GCM10007415_37720</name>
</gene>
<dbReference type="SUPFAM" id="SSF56436">
    <property type="entry name" value="C-type lectin-like"/>
    <property type="match status" value="1"/>
</dbReference>
<organism evidence="3 4">
    <name type="scientific">Parapedobacter pyrenivorans</name>
    <dbReference type="NCBI Taxonomy" id="1305674"/>
    <lineage>
        <taxon>Bacteria</taxon>
        <taxon>Pseudomonadati</taxon>
        <taxon>Bacteroidota</taxon>
        <taxon>Sphingobacteriia</taxon>
        <taxon>Sphingobacteriales</taxon>
        <taxon>Sphingobacteriaceae</taxon>
        <taxon>Parapedobacter</taxon>
    </lineage>
</organism>
<feature type="domain" description="Sulfatase-modifying factor enzyme-like" evidence="2">
    <location>
        <begin position="73"/>
        <end position="363"/>
    </location>
</feature>
<dbReference type="PROSITE" id="PS51257">
    <property type="entry name" value="PROKAR_LIPOPROTEIN"/>
    <property type="match status" value="1"/>
</dbReference>
<evidence type="ECO:0000256" key="1">
    <source>
        <dbReference type="SAM" id="MobiDB-lite"/>
    </source>
</evidence>
<dbReference type="InterPro" id="IPR051043">
    <property type="entry name" value="Sulfatase_Mod_Factor_Kinase"/>
</dbReference>
<accession>A0A917I0P8</accession>
<dbReference type="InterPro" id="IPR005532">
    <property type="entry name" value="SUMF_dom"/>
</dbReference>
<dbReference type="PANTHER" id="PTHR23150:SF19">
    <property type="entry name" value="FORMYLGLYCINE-GENERATING ENZYME"/>
    <property type="match status" value="1"/>
</dbReference>
<proteinExistence type="predicted"/>
<dbReference type="Proteomes" id="UP000660862">
    <property type="component" value="Unassembled WGS sequence"/>
</dbReference>
<dbReference type="Pfam" id="PF03781">
    <property type="entry name" value="FGE-sulfatase"/>
    <property type="match status" value="1"/>
</dbReference>
<dbReference type="GO" id="GO:0120147">
    <property type="term" value="F:formylglycine-generating oxidase activity"/>
    <property type="evidence" value="ECO:0007669"/>
    <property type="project" value="TreeGrafter"/>
</dbReference>
<dbReference type="PANTHER" id="PTHR23150">
    <property type="entry name" value="SULFATASE MODIFYING FACTOR 1, 2"/>
    <property type="match status" value="1"/>
</dbReference>
<dbReference type="AlphaFoldDB" id="A0A917I0P8"/>
<dbReference type="Gene3D" id="3.90.1580.10">
    <property type="entry name" value="paralog of FGE (formylglycine-generating enzyme)"/>
    <property type="match status" value="1"/>
</dbReference>
<protein>
    <recommendedName>
        <fullName evidence="2">Sulfatase-modifying factor enzyme-like domain-containing protein</fullName>
    </recommendedName>
</protein>
<evidence type="ECO:0000313" key="4">
    <source>
        <dbReference type="Proteomes" id="UP000660862"/>
    </source>
</evidence>
<comment type="caution">
    <text evidence="3">The sequence shown here is derived from an EMBL/GenBank/DDBJ whole genome shotgun (WGS) entry which is preliminary data.</text>
</comment>
<evidence type="ECO:0000259" key="2">
    <source>
        <dbReference type="Pfam" id="PF03781"/>
    </source>
</evidence>
<dbReference type="InterPro" id="IPR016187">
    <property type="entry name" value="CTDL_fold"/>
</dbReference>
<feature type="region of interest" description="Disordered" evidence="1">
    <location>
        <begin position="346"/>
        <end position="371"/>
    </location>
</feature>
<dbReference type="EMBL" id="BMER01000005">
    <property type="protein sequence ID" value="GGG98575.1"/>
    <property type="molecule type" value="Genomic_DNA"/>
</dbReference>
<dbReference type="InterPro" id="IPR042095">
    <property type="entry name" value="SUMF_sf"/>
</dbReference>